<evidence type="ECO:0000256" key="5">
    <source>
        <dbReference type="ARBA" id="ARBA00025784"/>
    </source>
</evidence>
<evidence type="ECO:0000256" key="6">
    <source>
        <dbReference type="SAM" id="MobiDB-lite"/>
    </source>
</evidence>
<proteinExistence type="inferred from homology"/>
<name>A0AAY4B020_9TELE</name>
<dbReference type="GO" id="GO:0005634">
    <property type="term" value="C:nucleus"/>
    <property type="evidence" value="ECO:0007669"/>
    <property type="project" value="UniProtKB-SubCell"/>
</dbReference>
<sequence>MEKEKTEVPRGKGHKDPPESVLFTYYQGDINSVVDEHFYRALNKASIPRDLSRKPGSPQELTAKAHGGPKVKQGLSHRVCGKWVCLSNIPDNSFDHSPMLYSPAGAAEGPADSFLNLLHMDRPLGAIATAPKSEGPDWNSAPGFRDSVGNRISTDPGTQSSYAALLSLFATLK</sequence>
<accession>A0AAY4B020</accession>
<dbReference type="Pfam" id="PF07545">
    <property type="entry name" value="Vg_Tdu"/>
    <property type="match status" value="1"/>
</dbReference>
<keyword evidence="8" id="KW-1185">Reference proteome</keyword>
<protein>
    <submittedName>
        <fullName evidence="7">Si:ch73-52f15.5</fullName>
    </submittedName>
</protein>
<reference evidence="7" key="3">
    <citation type="submission" date="2025-09" db="UniProtKB">
        <authorList>
            <consortium name="Ensembl"/>
        </authorList>
    </citation>
    <scope>IDENTIFICATION</scope>
</reference>
<dbReference type="Ensembl" id="ENSDCDT00010015144.1">
    <property type="protein sequence ID" value="ENSDCDP00010014369.1"/>
    <property type="gene ID" value="ENSDCDG00010006584.1"/>
</dbReference>
<feature type="region of interest" description="Disordered" evidence="6">
    <location>
        <begin position="48"/>
        <end position="71"/>
    </location>
</feature>
<comment type="similarity">
    <text evidence="5">Belongs to the vestigial family.</text>
</comment>
<reference evidence="7 8" key="1">
    <citation type="submission" date="2020-06" db="EMBL/GenBank/DDBJ databases">
        <authorList>
            <consortium name="Wellcome Sanger Institute Data Sharing"/>
        </authorList>
    </citation>
    <scope>NUCLEOTIDE SEQUENCE [LARGE SCALE GENOMIC DNA]</scope>
</reference>
<evidence type="ECO:0000256" key="4">
    <source>
        <dbReference type="ARBA" id="ARBA00023242"/>
    </source>
</evidence>
<dbReference type="GeneTree" id="ENSGT00940000175097"/>
<dbReference type="GO" id="GO:0006355">
    <property type="term" value="P:regulation of DNA-templated transcription"/>
    <property type="evidence" value="ECO:0007669"/>
    <property type="project" value="InterPro"/>
</dbReference>
<evidence type="ECO:0000313" key="7">
    <source>
        <dbReference type="Ensembl" id="ENSDCDP00010014369.1"/>
    </source>
</evidence>
<dbReference type="PANTHER" id="PTHR15950:SF23">
    <property type="entry name" value="SI:CH73-52F15.5-RELATED"/>
    <property type="match status" value="1"/>
</dbReference>
<dbReference type="Proteomes" id="UP000694580">
    <property type="component" value="Chromosome 6"/>
</dbReference>
<keyword evidence="2" id="KW-0805">Transcription regulation</keyword>
<dbReference type="PANTHER" id="PTHR15950">
    <property type="entry name" value="TRANSCRIPTION COFACTOR VESTIGIAL-LIKE PROTEIN"/>
    <property type="match status" value="1"/>
</dbReference>
<dbReference type="InterPro" id="IPR011520">
    <property type="entry name" value="Vg_fam"/>
</dbReference>
<evidence type="ECO:0000313" key="8">
    <source>
        <dbReference type="Proteomes" id="UP000694580"/>
    </source>
</evidence>
<evidence type="ECO:0000256" key="2">
    <source>
        <dbReference type="ARBA" id="ARBA00023015"/>
    </source>
</evidence>
<reference evidence="7" key="2">
    <citation type="submission" date="2025-08" db="UniProtKB">
        <authorList>
            <consortium name="Ensembl"/>
        </authorList>
    </citation>
    <scope>IDENTIFICATION</scope>
</reference>
<comment type="subcellular location">
    <subcellularLocation>
        <location evidence="1">Nucleus</location>
    </subcellularLocation>
</comment>
<evidence type="ECO:0000256" key="3">
    <source>
        <dbReference type="ARBA" id="ARBA00023163"/>
    </source>
</evidence>
<keyword evidence="4" id="KW-0539">Nucleus</keyword>
<keyword evidence="3" id="KW-0804">Transcription</keyword>
<organism evidence="7 8">
    <name type="scientific">Denticeps clupeoides</name>
    <name type="common">denticle herring</name>
    <dbReference type="NCBI Taxonomy" id="299321"/>
    <lineage>
        <taxon>Eukaryota</taxon>
        <taxon>Metazoa</taxon>
        <taxon>Chordata</taxon>
        <taxon>Craniata</taxon>
        <taxon>Vertebrata</taxon>
        <taxon>Euteleostomi</taxon>
        <taxon>Actinopterygii</taxon>
        <taxon>Neopterygii</taxon>
        <taxon>Teleostei</taxon>
        <taxon>Clupei</taxon>
        <taxon>Clupeiformes</taxon>
        <taxon>Denticipitoidei</taxon>
        <taxon>Denticipitidae</taxon>
        <taxon>Denticeps</taxon>
    </lineage>
</organism>
<dbReference type="AlphaFoldDB" id="A0AAY4B020"/>
<evidence type="ECO:0000256" key="1">
    <source>
        <dbReference type="ARBA" id="ARBA00004123"/>
    </source>
</evidence>